<dbReference type="CDD" id="cd01189">
    <property type="entry name" value="INT_ICEBs1_C_like"/>
    <property type="match status" value="1"/>
</dbReference>
<dbReference type="Pfam" id="PF00589">
    <property type="entry name" value="Phage_integrase"/>
    <property type="match status" value="1"/>
</dbReference>
<dbReference type="STRING" id="1005944.SAMN05192576_1653"/>
<keyword evidence="2" id="KW-0229">DNA integration</keyword>
<dbReference type="GO" id="GO:0006310">
    <property type="term" value="P:DNA recombination"/>
    <property type="evidence" value="ECO:0007669"/>
    <property type="project" value="UniProtKB-KW"/>
</dbReference>
<dbReference type="InterPro" id="IPR011010">
    <property type="entry name" value="DNA_brk_join_enz"/>
</dbReference>
<protein>
    <submittedName>
        <fullName evidence="8">Phage integrase, N-terminal SAM-like domain</fullName>
    </submittedName>
</protein>
<dbReference type="PANTHER" id="PTHR30349:SF64">
    <property type="entry name" value="PROPHAGE INTEGRASE INTD-RELATED"/>
    <property type="match status" value="1"/>
</dbReference>
<feature type="domain" description="Core-binding (CB)" evidence="7">
    <location>
        <begin position="76"/>
        <end position="154"/>
    </location>
</feature>
<dbReference type="Proteomes" id="UP000199004">
    <property type="component" value="Unassembled WGS sequence"/>
</dbReference>
<comment type="similarity">
    <text evidence="1">Belongs to the 'phage' integrase family.</text>
</comment>
<evidence type="ECO:0000256" key="4">
    <source>
        <dbReference type="ARBA" id="ARBA00023172"/>
    </source>
</evidence>
<evidence type="ECO:0000256" key="1">
    <source>
        <dbReference type="ARBA" id="ARBA00008857"/>
    </source>
</evidence>
<dbReference type="InterPro" id="IPR050090">
    <property type="entry name" value="Tyrosine_recombinase_XerCD"/>
</dbReference>
<evidence type="ECO:0000313" key="9">
    <source>
        <dbReference type="Proteomes" id="UP000199004"/>
    </source>
</evidence>
<dbReference type="InterPro" id="IPR013762">
    <property type="entry name" value="Integrase-like_cat_sf"/>
</dbReference>
<dbReference type="OrthoDB" id="1822491at2"/>
<dbReference type="GO" id="GO:0015074">
    <property type="term" value="P:DNA integration"/>
    <property type="evidence" value="ECO:0007669"/>
    <property type="project" value="UniProtKB-KW"/>
</dbReference>
<reference evidence="8 9" key="1">
    <citation type="submission" date="2016-10" db="EMBL/GenBank/DDBJ databases">
        <authorList>
            <person name="de Groot N.N."/>
        </authorList>
    </citation>
    <scope>NUCLEOTIDE SEQUENCE [LARGE SCALE GENOMIC DNA]</scope>
    <source>
        <strain evidence="8 9">CGMCC 1.11147</strain>
    </source>
</reference>
<dbReference type="InterPro" id="IPR044068">
    <property type="entry name" value="CB"/>
</dbReference>
<accession>A0A1G9ZAK1</accession>
<dbReference type="PROSITE" id="PS51900">
    <property type="entry name" value="CB"/>
    <property type="match status" value="1"/>
</dbReference>
<feature type="domain" description="Tyr recombinase" evidence="6">
    <location>
        <begin position="176"/>
        <end position="380"/>
    </location>
</feature>
<dbReference type="Pfam" id="PF26003">
    <property type="entry name" value="Integrase_N_phage"/>
    <property type="match status" value="1"/>
</dbReference>
<dbReference type="InterPro" id="IPR058717">
    <property type="entry name" value="Phage_L5_Integrase_N"/>
</dbReference>
<dbReference type="InterPro" id="IPR010998">
    <property type="entry name" value="Integrase_recombinase_N"/>
</dbReference>
<dbReference type="AlphaFoldDB" id="A0A1G9ZAK1"/>
<evidence type="ECO:0000256" key="5">
    <source>
        <dbReference type="PROSITE-ProRule" id="PRU01248"/>
    </source>
</evidence>
<keyword evidence="9" id="KW-1185">Reference proteome</keyword>
<dbReference type="Gene3D" id="1.10.150.130">
    <property type="match status" value="1"/>
</dbReference>
<proteinExistence type="inferred from homology"/>
<sequence length="388" mass="43070">MPERRAFGSLRKLPSRRWQARYCGPDGAVHTAPHTFTSKTDADAWLAQQRADITRGTWQSPAEVKAVQEARERARVSFGDYSRHWLEHRDLRPRTRQLYDRILVRDLLPSFGETALSDIAPGMVRAWWHELPPDRRTGNSHAYSLLRTIMSTAVEEERVGTNPCRIRGAGAPSRKRHVKPATLDELAAIAEHMPDRWRLLVWLGAACALRIGEATELRRRDLDLSHAELAVVRVRRAVTYRAGQTVVGPPKTEAGSRDVTLPPNLRGMLLDHLDQWAQPGADGLLFSGVRPASGSCDCGHSGCKGGHLAATALYPHWDAARQAAGRPDLRLHDLRHTGAVMAAQEGATVAELMGRLGHTTPAMALRYQHVAEGRDAELARRMAARWTG</sequence>
<evidence type="ECO:0000259" key="6">
    <source>
        <dbReference type="PROSITE" id="PS51898"/>
    </source>
</evidence>
<dbReference type="PROSITE" id="PS51898">
    <property type="entry name" value="TYR_RECOMBINASE"/>
    <property type="match status" value="1"/>
</dbReference>
<dbReference type="EMBL" id="FNIC01000002">
    <property type="protein sequence ID" value="SDN17841.1"/>
    <property type="molecule type" value="Genomic_DNA"/>
</dbReference>
<keyword evidence="3 5" id="KW-0238">DNA-binding</keyword>
<dbReference type="SUPFAM" id="SSF56349">
    <property type="entry name" value="DNA breaking-rejoining enzymes"/>
    <property type="match status" value="1"/>
</dbReference>
<keyword evidence="4" id="KW-0233">DNA recombination</keyword>
<dbReference type="Gene3D" id="1.10.443.10">
    <property type="entry name" value="Intergrase catalytic core"/>
    <property type="match status" value="1"/>
</dbReference>
<dbReference type="PANTHER" id="PTHR30349">
    <property type="entry name" value="PHAGE INTEGRASE-RELATED"/>
    <property type="match status" value="1"/>
</dbReference>
<dbReference type="RefSeq" id="WP_091023609.1">
    <property type="nucleotide sequence ID" value="NZ_BKAE01000007.1"/>
</dbReference>
<evidence type="ECO:0000256" key="2">
    <source>
        <dbReference type="ARBA" id="ARBA00022908"/>
    </source>
</evidence>
<evidence type="ECO:0000313" key="8">
    <source>
        <dbReference type="EMBL" id="SDN17841.1"/>
    </source>
</evidence>
<dbReference type="InterPro" id="IPR004107">
    <property type="entry name" value="Integrase_SAM-like_N"/>
</dbReference>
<dbReference type="InterPro" id="IPR002104">
    <property type="entry name" value="Integrase_catalytic"/>
</dbReference>
<evidence type="ECO:0000256" key="3">
    <source>
        <dbReference type="ARBA" id="ARBA00023125"/>
    </source>
</evidence>
<organism evidence="8 9">
    <name type="scientific">Nocardioides szechwanensis</name>
    <dbReference type="NCBI Taxonomy" id="1005944"/>
    <lineage>
        <taxon>Bacteria</taxon>
        <taxon>Bacillati</taxon>
        <taxon>Actinomycetota</taxon>
        <taxon>Actinomycetes</taxon>
        <taxon>Propionibacteriales</taxon>
        <taxon>Nocardioidaceae</taxon>
        <taxon>Nocardioides</taxon>
    </lineage>
</organism>
<gene>
    <name evidence="8" type="ORF">SAMN05192576_1653</name>
</gene>
<evidence type="ECO:0000259" key="7">
    <source>
        <dbReference type="PROSITE" id="PS51900"/>
    </source>
</evidence>
<name>A0A1G9ZAK1_9ACTN</name>
<dbReference type="GO" id="GO:0003677">
    <property type="term" value="F:DNA binding"/>
    <property type="evidence" value="ECO:0007669"/>
    <property type="project" value="UniProtKB-UniRule"/>
</dbReference>
<dbReference type="Pfam" id="PF14659">
    <property type="entry name" value="Phage_int_SAM_3"/>
    <property type="match status" value="1"/>
</dbReference>